<dbReference type="Pfam" id="PF13367">
    <property type="entry name" value="PrsW-protease"/>
    <property type="match status" value="1"/>
</dbReference>
<feature type="transmembrane region" description="Helical" evidence="1">
    <location>
        <begin position="375"/>
        <end position="394"/>
    </location>
</feature>
<evidence type="ECO:0008006" key="4">
    <source>
        <dbReference type="Google" id="ProtNLM"/>
    </source>
</evidence>
<feature type="transmembrane region" description="Helical" evidence="1">
    <location>
        <begin position="178"/>
        <end position="196"/>
    </location>
</feature>
<keyword evidence="1" id="KW-0472">Membrane</keyword>
<dbReference type="Proteomes" id="UP000660265">
    <property type="component" value="Unassembled WGS sequence"/>
</dbReference>
<sequence length="470" mass="50783">MVSAAVWGVLQLFVLSLLTRTVRLSTVLLAIVVGVYGCGVVTALLQLAYTRLYADWSGQPLTEVVSSTGYTVAPWLEELVKVSPLLLAGLSLKVRRQWGLTDFVLLGGALGAGFGLLEAVLRFGLDSDRAIPHARGGWVVPDSIFPPYVPGPEQVFGAWLPAPFGEAAVVGPPVAGTFNHLVWTAAAGLGVGLLFRCRGWARLSAVVPVAFAVVHHSVNNYVARERGADARQWLDVLDAKAWAVPVVCLLVAVVVDLRVLHRGKRTVQGVLLATERGDGDSVAALLRYLTWSLSWRRSWRRVPWSALIVLRYVGLRRALLYAEALARPGETEPLRGAVADATARMDATDHQGAWRPEEIRARLAPSGRRFSWRTWLLLVPCVLMLPAVLFLGVGSFTSTAGLRDFFTTGSGPDILMGFAIAALVWIAWQLILLFRTARAAAAQPVGERLAAHRFRLGTALGSGTTGVLLL</sequence>
<dbReference type="EMBL" id="BMMV01000028">
    <property type="protein sequence ID" value="GGK22819.1"/>
    <property type="molecule type" value="Genomic_DNA"/>
</dbReference>
<comment type="caution">
    <text evidence="2">The sequence shown here is derived from an EMBL/GenBank/DDBJ whole genome shotgun (WGS) entry which is preliminary data.</text>
</comment>
<proteinExistence type="predicted"/>
<feature type="transmembrane region" description="Helical" evidence="1">
    <location>
        <begin position="103"/>
        <end position="125"/>
    </location>
</feature>
<evidence type="ECO:0000313" key="2">
    <source>
        <dbReference type="EMBL" id="GGK22819.1"/>
    </source>
</evidence>
<name>A0ABQ2ERE7_9ACTN</name>
<organism evidence="2 3">
    <name type="scientific">Streptomyces camponoticapitis</name>
    <dbReference type="NCBI Taxonomy" id="1616125"/>
    <lineage>
        <taxon>Bacteria</taxon>
        <taxon>Bacillati</taxon>
        <taxon>Actinomycetota</taxon>
        <taxon>Actinomycetes</taxon>
        <taxon>Kitasatosporales</taxon>
        <taxon>Streptomycetaceae</taxon>
        <taxon>Streptomyces</taxon>
    </lineage>
</organism>
<reference evidence="3" key="1">
    <citation type="journal article" date="2019" name="Int. J. Syst. Evol. Microbiol.">
        <title>The Global Catalogue of Microorganisms (GCM) 10K type strain sequencing project: providing services to taxonomists for standard genome sequencing and annotation.</title>
        <authorList>
            <consortium name="The Broad Institute Genomics Platform"/>
            <consortium name="The Broad Institute Genome Sequencing Center for Infectious Disease"/>
            <person name="Wu L."/>
            <person name="Ma J."/>
        </authorList>
    </citation>
    <scope>NUCLEOTIDE SEQUENCE [LARGE SCALE GENOMIC DNA]</scope>
    <source>
        <strain evidence="3">CGMCC 4.7275</strain>
    </source>
</reference>
<evidence type="ECO:0000313" key="3">
    <source>
        <dbReference type="Proteomes" id="UP000660265"/>
    </source>
</evidence>
<gene>
    <name evidence="2" type="ORF">GCM10011583_63440</name>
</gene>
<feature type="transmembrane region" description="Helical" evidence="1">
    <location>
        <begin position="414"/>
        <end position="434"/>
    </location>
</feature>
<keyword evidence="1" id="KW-0812">Transmembrane</keyword>
<accession>A0ABQ2ERE7</accession>
<keyword evidence="3" id="KW-1185">Reference proteome</keyword>
<evidence type="ECO:0000256" key="1">
    <source>
        <dbReference type="SAM" id="Phobius"/>
    </source>
</evidence>
<dbReference type="InterPro" id="IPR026898">
    <property type="entry name" value="PrsW"/>
</dbReference>
<keyword evidence="1" id="KW-1133">Transmembrane helix</keyword>
<protein>
    <recommendedName>
        <fullName evidence="4">PrsW family intramembrane metalloprotease</fullName>
    </recommendedName>
</protein>
<feature type="transmembrane region" description="Helical" evidence="1">
    <location>
        <begin position="29"/>
        <end position="49"/>
    </location>
</feature>